<organism evidence="4">
    <name type="scientific">Hymenolepis diminuta</name>
    <name type="common">Rat tapeworm</name>
    <dbReference type="NCBI Taxonomy" id="6216"/>
    <lineage>
        <taxon>Eukaryota</taxon>
        <taxon>Metazoa</taxon>
        <taxon>Spiralia</taxon>
        <taxon>Lophotrochozoa</taxon>
        <taxon>Platyhelminthes</taxon>
        <taxon>Cestoda</taxon>
        <taxon>Eucestoda</taxon>
        <taxon>Cyclophyllidea</taxon>
        <taxon>Hymenolepididae</taxon>
        <taxon>Hymenolepis</taxon>
    </lineage>
</organism>
<dbReference type="AlphaFoldDB" id="A0A0R3SUD0"/>
<gene>
    <name evidence="2" type="ORF">HDID_LOCUS9096</name>
</gene>
<dbReference type="Proteomes" id="UP000274504">
    <property type="component" value="Unassembled WGS sequence"/>
</dbReference>
<dbReference type="WBParaSite" id="HDID_0000909801-mRNA-1">
    <property type="protein sequence ID" value="HDID_0000909801-mRNA-1"/>
    <property type="gene ID" value="HDID_0000909801"/>
</dbReference>
<evidence type="ECO:0000313" key="4">
    <source>
        <dbReference type="WBParaSite" id="HDID_0000909801-mRNA-1"/>
    </source>
</evidence>
<sequence>MAGELTNLLNLVEKAPEVRQKTVAELSLNRETSLPPPPPPSAQASSTNTPACDEVLI</sequence>
<feature type="compositionally biased region" description="Low complexity" evidence="1">
    <location>
        <begin position="42"/>
        <end position="51"/>
    </location>
</feature>
<accession>A0A0R3SUD0</accession>
<reference evidence="4" key="1">
    <citation type="submission" date="2017-02" db="UniProtKB">
        <authorList>
            <consortium name="WormBaseParasite"/>
        </authorList>
    </citation>
    <scope>IDENTIFICATION</scope>
</reference>
<feature type="region of interest" description="Disordered" evidence="1">
    <location>
        <begin position="28"/>
        <end position="57"/>
    </location>
</feature>
<evidence type="ECO:0000313" key="2">
    <source>
        <dbReference type="EMBL" id="VDL61414.1"/>
    </source>
</evidence>
<protein>
    <submittedName>
        <fullName evidence="2 4">Uncharacterized protein</fullName>
    </submittedName>
</protein>
<proteinExistence type="predicted"/>
<reference evidence="2 3" key="2">
    <citation type="submission" date="2018-11" db="EMBL/GenBank/DDBJ databases">
        <authorList>
            <consortium name="Pathogen Informatics"/>
        </authorList>
    </citation>
    <scope>NUCLEOTIDE SEQUENCE [LARGE SCALE GENOMIC DNA]</scope>
</reference>
<dbReference type="EMBL" id="UYSG01011210">
    <property type="protein sequence ID" value="VDL61414.1"/>
    <property type="molecule type" value="Genomic_DNA"/>
</dbReference>
<evidence type="ECO:0000313" key="3">
    <source>
        <dbReference type="Proteomes" id="UP000274504"/>
    </source>
</evidence>
<name>A0A0R3SUD0_HYMDI</name>
<evidence type="ECO:0000256" key="1">
    <source>
        <dbReference type="SAM" id="MobiDB-lite"/>
    </source>
</evidence>